<sequence length="110" mass="12079">MSGEEKDAPDLKVVIQIAENPEKGINSVLNLLKEMKFKEVEVVFHQEAIEAVLNPSLVSTLSPARVVACRNSLKAKGINEEKLPLGTIVVNAGVAEIVKRQSEGWIYLRV</sequence>
<keyword evidence="2" id="KW-1185">Reference proteome</keyword>
<accession>A0A6A9QM47</accession>
<dbReference type="SUPFAM" id="SSF75169">
    <property type="entry name" value="DsrEFH-like"/>
    <property type="match status" value="1"/>
</dbReference>
<dbReference type="EMBL" id="WGGD01000005">
    <property type="protein sequence ID" value="MUN29614.1"/>
    <property type="molecule type" value="Genomic_DNA"/>
</dbReference>
<dbReference type="AlphaFoldDB" id="A0A6A9QM47"/>
<protein>
    <submittedName>
        <fullName evidence="1">Sulfur reductase DrsE</fullName>
    </submittedName>
</protein>
<proteinExistence type="predicted"/>
<dbReference type="Proteomes" id="UP000470772">
    <property type="component" value="Unassembled WGS sequence"/>
</dbReference>
<reference evidence="1 2" key="1">
    <citation type="submission" date="2019-10" db="EMBL/GenBank/DDBJ databases">
        <title>Sequencing and Assembly of Multiple Reported Metal-Biooxidizing Members of the Extremely Thermoacidophilic Archaeal Family Sulfolobaceae.</title>
        <authorList>
            <person name="Counts J.A."/>
            <person name="Kelly R.M."/>
        </authorList>
    </citation>
    <scope>NUCLEOTIDE SEQUENCE [LARGE SCALE GENOMIC DNA]</scope>
    <source>
        <strain evidence="1 2">DSM 6482</strain>
    </source>
</reference>
<comment type="caution">
    <text evidence="1">The sequence shown here is derived from an EMBL/GenBank/DDBJ whole genome shotgun (WGS) entry which is preliminary data.</text>
</comment>
<organism evidence="1 2">
    <name type="scientific">Sulfuracidifex metallicus DSM 6482 = JCM 9184</name>
    <dbReference type="NCBI Taxonomy" id="523847"/>
    <lineage>
        <taxon>Archaea</taxon>
        <taxon>Thermoproteota</taxon>
        <taxon>Thermoprotei</taxon>
        <taxon>Sulfolobales</taxon>
        <taxon>Sulfolobaceae</taxon>
        <taxon>Sulfuracidifex</taxon>
    </lineage>
</organism>
<dbReference type="InterPro" id="IPR027396">
    <property type="entry name" value="DsrEFH-like"/>
</dbReference>
<dbReference type="OrthoDB" id="57062at2157"/>
<dbReference type="RefSeq" id="WP_054839116.1">
    <property type="nucleotide sequence ID" value="NZ_BBBY01000041.1"/>
</dbReference>
<evidence type="ECO:0000313" key="2">
    <source>
        <dbReference type="Proteomes" id="UP000470772"/>
    </source>
</evidence>
<evidence type="ECO:0000313" key="1">
    <source>
        <dbReference type="EMBL" id="MUN29614.1"/>
    </source>
</evidence>
<name>A0A6A9QM47_SULME</name>
<dbReference type="Gene3D" id="3.40.1260.10">
    <property type="entry name" value="DsrEFH-like"/>
    <property type="match status" value="1"/>
</dbReference>
<gene>
    <name evidence="1" type="ORF">GC250_09230</name>
</gene>